<evidence type="ECO:0000256" key="1">
    <source>
        <dbReference type="SAM" id="MobiDB-lite"/>
    </source>
</evidence>
<feature type="compositionally biased region" description="Basic and acidic residues" evidence="1">
    <location>
        <begin position="384"/>
        <end position="400"/>
    </location>
</feature>
<feature type="region of interest" description="Disordered" evidence="1">
    <location>
        <begin position="362"/>
        <end position="420"/>
    </location>
</feature>
<organism evidence="3 4">
    <name type="scientific">Eleutherodactylus coqui</name>
    <name type="common">Puerto Rican coqui</name>
    <dbReference type="NCBI Taxonomy" id="57060"/>
    <lineage>
        <taxon>Eukaryota</taxon>
        <taxon>Metazoa</taxon>
        <taxon>Chordata</taxon>
        <taxon>Craniata</taxon>
        <taxon>Vertebrata</taxon>
        <taxon>Euteleostomi</taxon>
        <taxon>Amphibia</taxon>
        <taxon>Batrachia</taxon>
        <taxon>Anura</taxon>
        <taxon>Neobatrachia</taxon>
        <taxon>Hyloidea</taxon>
        <taxon>Eleutherodactylidae</taxon>
        <taxon>Eleutherodactylinae</taxon>
        <taxon>Eleutherodactylus</taxon>
        <taxon>Eleutherodactylus</taxon>
    </lineage>
</organism>
<dbReference type="GO" id="GO:0003684">
    <property type="term" value="F:damaged DNA binding"/>
    <property type="evidence" value="ECO:0007669"/>
    <property type="project" value="InterPro"/>
</dbReference>
<dbReference type="Pfam" id="PF01834">
    <property type="entry name" value="XRCC1_N"/>
    <property type="match status" value="1"/>
</dbReference>
<dbReference type="Proteomes" id="UP000770717">
    <property type="component" value="Unassembled WGS sequence"/>
</dbReference>
<dbReference type="Gene3D" id="3.40.50.10190">
    <property type="entry name" value="BRCT domain"/>
    <property type="match status" value="2"/>
</dbReference>
<dbReference type="InterPro" id="IPR008979">
    <property type="entry name" value="Galactose-bd-like_sf"/>
</dbReference>
<evidence type="ECO:0000313" key="4">
    <source>
        <dbReference type="Proteomes" id="UP000770717"/>
    </source>
</evidence>
<dbReference type="FunFam" id="3.40.50.10190:FF:000012">
    <property type="entry name" value="X-ray repair cross complementing 1"/>
    <property type="match status" value="1"/>
</dbReference>
<dbReference type="PANTHER" id="PTHR11370:SF5">
    <property type="entry name" value="DNA REPAIR PROTEIN XRCC1"/>
    <property type="match status" value="1"/>
</dbReference>
<dbReference type="PROSITE" id="PS50172">
    <property type="entry name" value="BRCT"/>
    <property type="match status" value="2"/>
</dbReference>
<proteinExistence type="predicted"/>
<dbReference type="FunFam" id="2.60.120.260:FF:000025">
    <property type="entry name" value="DNA repair protein XRCC1 isoform X1"/>
    <property type="match status" value="1"/>
</dbReference>
<dbReference type="Gene3D" id="2.60.120.260">
    <property type="entry name" value="Galactose-binding domain-like"/>
    <property type="match status" value="1"/>
</dbReference>
<dbReference type="OrthoDB" id="25840at2759"/>
<dbReference type="PANTHER" id="PTHR11370">
    <property type="entry name" value="DNA-REPAIR PROTEIN XRCC1"/>
    <property type="match status" value="1"/>
</dbReference>
<dbReference type="EMBL" id="WNTK01000219">
    <property type="protein sequence ID" value="KAG9470816.1"/>
    <property type="molecule type" value="Genomic_DNA"/>
</dbReference>
<sequence>MPEIKLKHVVSCSSADSTHTAENLLKPDTYRKWKAQHAGEKQISVILQFEKEEQIHSIDIGNEGSAFVEVLAGHSTSVSEQEYEVILGMSSFMSPSESKNGSNLNRTRMFGGDKLVKAAAEKKWDRVKIVCTQPYTKNLAYGLSFIRFHSPPDKDDPPPSSPKVTKLGHFKVKEEESSSPSMRPGSLFFNRTNKTEITPPKAPQTSYAAVALQGTSSTETSAEKPITKTPPSSTTPKDPSSGKRKFEFKKESSSHPHPKASPSHSKESNSQPLSKKIKAEVQPAPSVKKTPPPEKTSHKKTPPSSQPVELNRLLQGTVFVLSGFQNPFRSDLRDKALEMGAKYRPDWTPDSTHLIYLMDGADSSSEEDDYSDDDSPPRHKAPTHRPEQKDAAKKEPRSAPDDPYAGSTDENTDVEEEPEVEFPIPELPDLFVGKHFFLYGEFPPAERRLLQRYITAFNGELEEYMNEKVHYVITAQEWDDSFEEALNDNTSLYFVRPRWIYNCNERQKCIPHQPYVVVPQA</sequence>
<dbReference type="AlphaFoldDB" id="A0A8J6EKX1"/>
<feature type="compositionally biased region" description="Low complexity" evidence="1">
    <location>
        <begin position="227"/>
        <end position="239"/>
    </location>
</feature>
<feature type="compositionally biased region" description="Acidic residues" evidence="1">
    <location>
        <begin position="410"/>
        <end position="420"/>
    </location>
</feature>
<feature type="region of interest" description="Disordered" evidence="1">
    <location>
        <begin position="150"/>
        <end position="310"/>
    </location>
</feature>
<gene>
    <name evidence="3" type="ORF">GDO78_016667</name>
</gene>
<dbReference type="SMART" id="SM00292">
    <property type="entry name" value="BRCT"/>
    <property type="match status" value="2"/>
</dbReference>
<feature type="domain" description="BRCT" evidence="2">
    <location>
        <begin position="309"/>
        <end position="355"/>
    </location>
</feature>
<reference evidence="3" key="1">
    <citation type="thesis" date="2020" institute="ProQuest LLC" country="789 East Eisenhower Parkway, Ann Arbor, MI, USA">
        <title>Comparative Genomics and Chromosome Evolution.</title>
        <authorList>
            <person name="Mudd A.B."/>
        </authorList>
    </citation>
    <scope>NUCLEOTIDE SEQUENCE</scope>
    <source>
        <strain evidence="3">HN-11 Male</strain>
        <tissue evidence="3">Kidney and liver</tissue>
    </source>
</reference>
<keyword evidence="4" id="KW-1185">Reference proteome</keyword>
<feature type="compositionally biased region" description="Polar residues" evidence="1">
    <location>
        <begin position="203"/>
        <end position="220"/>
    </location>
</feature>
<evidence type="ECO:0000259" key="2">
    <source>
        <dbReference type="PROSITE" id="PS50172"/>
    </source>
</evidence>
<protein>
    <recommendedName>
        <fullName evidence="2">BRCT domain-containing protein</fullName>
    </recommendedName>
</protein>
<dbReference type="SUPFAM" id="SSF49785">
    <property type="entry name" value="Galactose-binding domain-like"/>
    <property type="match status" value="1"/>
</dbReference>
<dbReference type="InterPro" id="IPR036420">
    <property type="entry name" value="BRCT_dom_sf"/>
</dbReference>
<comment type="caution">
    <text evidence="3">The sequence shown here is derived from an EMBL/GenBank/DDBJ whole genome shotgun (WGS) entry which is preliminary data.</text>
</comment>
<dbReference type="GO" id="GO:0005634">
    <property type="term" value="C:nucleus"/>
    <property type="evidence" value="ECO:0007669"/>
    <property type="project" value="InterPro"/>
</dbReference>
<feature type="compositionally biased region" description="Basic and acidic residues" evidence="1">
    <location>
        <begin position="240"/>
        <end position="254"/>
    </location>
</feature>
<feature type="domain" description="BRCT" evidence="2">
    <location>
        <begin position="426"/>
        <end position="517"/>
    </location>
</feature>
<dbReference type="Pfam" id="PF16589">
    <property type="entry name" value="BRCT_2"/>
    <property type="match status" value="1"/>
</dbReference>
<dbReference type="InterPro" id="IPR001357">
    <property type="entry name" value="BRCT_dom"/>
</dbReference>
<dbReference type="InterPro" id="IPR002706">
    <property type="entry name" value="Xrcc1_N"/>
</dbReference>
<dbReference type="GO" id="GO:0000012">
    <property type="term" value="P:single strand break repair"/>
    <property type="evidence" value="ECO:0007669"/>
    <property type="project" value="InterPro"/>
</dbReference>
<name>A0A8J6EKX1_ELECQ</name>
<evidence type="ECO:0000313" key="3">
    <source>
        <dbReference type="EMBL" id="KAG9470816.1"/>
    </source>
</evidence>
<dbReference type="Pfam" id="PF00533">
    <property type="entry name" value="BRCT"/>
    <property type="match status" value="1"/>
</dbReference>
<dbReference type="SUPFAM" id="SSF52113">
    <property type="entry name" value="BRCT domain"/>
    <property type="match status" value="2"/>
</dbReference>
<feature type="compositionally biased region" description="Acidic residues" evidence="1">
    <location>
        <begin position="364"/>
        <end position="374"/>
    </location>
</feature>
<dbReference type="GO" id="GO:0006284">
    <property type="term" value="P:base-excision repair"/>
    <property type="evidence" value="ECO:0007669"/>
    <property type="project" value="TreeGrafter"/>
</dbReference>
<accession>A0A8J6EKX1</accession>
<dbReference type="CDD" id="cd17707">
    <property type="entry name" value="BRCT_XRCC1_rpt2"/>
    <property type="match status" value="1"/>
</dbReference>